<keyword evidence="2" id="KW-1185">Reference proteome</keyword>
<dbReference type="Proteomes" id="UP000790709">
    <property type="component" value="Unassembled WGS sequence"/>
</dbReference>
<dbReference type="EMBL" id="MU266494">
    <property type="protein sequence ID" value="KAH7922204.1"/>
    <property type="molecule type" value="Genomic_DNA"/>
</dbReference>
<evidence type="ECO:0000313" key="2">
    <source>
        <dbReference type="Proteomes" id="UP000790709"/>
    </source>
</evidence>
<evidence type="ECO:0000313" key="1">
    <source>
        <dbReference type="EMBL" id="KAH7922204.1"/>
    </source>
</evidence>
<comment type="caution">
    <text evidence="1">The sequence shown here is derived from an EMBL/GenBank/DDBJ whole genome shotgun (WGS) entry which is preliminary data.</text>
</comment>
<organism evidence="1 2">
    <name type="scientific">Leucogyrophana mollusca</name>
    <dbReference type="NCBI Taxonomy" id="85980"/>
    <lineage>
        <taxon>Eukaryota</taxon>
        <taxon>Fungi</taxon>
        <taxon>Dikarya</taxon>
        <taxon>Basidiomycota</taxon>
        <taxon>Agaricomycotina</taxon>
        <taxon>Agaricomycetes</taxon>
        <taxon>Agaricomycetidae</taxon>
        <taxon>Boletales</taxon>
        <taxon>Boletales incertae sedis</taxon>
        <taxon>Leucogyrophana</taxon>
    </lineage>
</organism>
<reference evidence="1" key="1">
    <citation type="journal article" date="2021" name="New Phytol.">
        <title>Evolutionary innovations through gain and loss of genes in the ectomycorrhizal Boletales.</title>
        <authorList>
            <person name="Wu G."/>
            <person name="Miyauchi S."/>
            <person name="Morin E."/>
            <person name="Kuo A."/>
            <person name="Drula E."/>
            <person name="Varga T."/>
            <person name="Kohler A."/>
            <person name="Feng B."/>
            <person name="Cao Y."/>
            <person name="Lipzen A."/>
            <person name="Daum C."/>
            <person name="Hundley H."/>
            <person name="Pangilinan J."/>
            <person name="Johnson J."/>
            <person name="Barry K."/>
            <person name="LaButti K."/>
            <person name="Ng V."/>
            <person name="Ahrendt S."/>
            <person name="Min B."/>
            <person name="Choi I.G."/>
            <person name="Park H."/>
            <person name="Plett J.M."/>
            <person name="Magnuson J."/>
            <person name="Spatafora J.W."/>
            <person name="Nagy L.G."/>
            <person name="Henrissat B."/>
            <person name="Grigoriev I.V."/>
            <person name="Yang Z.L."/>
            <person name="Xu J."/>
            <person name="Martin F.M."/>
        </authorList>
    </citation>
    <scope>NUCLEOTIDE SEQUENCE</scope>
    <source>
        <strain evidence="1">KUC20120723A-06</strain>
    </source>
</reference>
<sequence length="287" mass="31158">MLYTPVSRLLKSSDDTTIYAEAIGDPKKQSVVFVHGLGSSGEVYDSLFRDERLLGQLYLVRYDMRGHGRSGKPTDPASYSSSLYAADFAVVVAAYELKQPVHFGWSLGASVVADICAHVHPLPISGVVYVSALPHLGDILQAIGTPAVFAMLPGLLSEDADVSRQTRKAFVESMFSNPENVPADLKQSWLDCLSLLTPQLANLALTRGQDAQPLFEAGKNGLPLLVIGGTADSQVKNLIVAEKMKPYFKDLETCIIEGAGHAVFYDNQEEVVTALLSFIDRRITVDK</sequence>
<name>A0ACB8BA86_9AGAM</name>
<protein>
    <submittedName>
        <fullName evidence="1">Alpha/beta-hydrolase</fullName>
    </submittedName>
</protein>
<proteinExistence type="predicted"/>
<accession>A0ACB8BA86</accession>
<gene>
    <name evidence="1" type="ORF">BV22DRAFT_1095080</name>
</gene>